<comment type="caution">
    <text evidence="9">The sequence shown here is derived from an EMBL/GenBank/DDBJ whole genome shotgun (WGS) entry which is preliminary data.</text>
</comment>
<gene>
    <name evidence="9" type="ORF">FJTKL_02869</name>
</gene>
<evidence type="ECO:0000313" key="10">
    <source>
        <dbReference type="Proteomes" id="UP001600888"/>
    </source>
</evidence>
<evidence type="ECO:0000256" key="3">
    <source>
        <dbReference type="ARBA" id="ARBA00022448"/>
    </source>
</evidence>
<dbReference type="InterPro" id="IPR045299">
    <property type="entry name" value="Complex1_LYR_NDUFA6_LYRM6"/>
</dbReference>
<keyword evidence="8" id="KW-0472">Membrane</keyword>
<comment type="similarity">
    <text evidence="2">Belongs to the complex I LYR family.</text>
</comment>
<evidence type="ECO:0000256" key="2">
    <source>
        <dbReference type="ARBA" id="ARBA00009508"/>
    </source>
</evidence>
<proteinExistence type="inferred from homology"/>
<evidence type="ECO:0000256" key="1">
    <source>
        <dbReference type="ARBA" id="ARBA00004443"/>
    </source>
</evidence>
<dbReference type="CDD" id="cd20266">
    <property type="entry name" value="Complex1_LYR_NDUFA6_LYRM6"/>
    <property type="match status" value="1"/>
</dbReference>
<keyword evidence="4" id="KW-0679">Respiratory chain</keyword>
<keyword evidence="3" id="KW-0813">Transport</keyword>
<name>A0ABR4F2V7_9PEZI</name>
<dbReference type="PANTHER" id="PTHR12964:SF0">
    <property type="entry name" value="NADH DEHYDROGENASE [UBIQUINONE] 1 ALPHA SUBCOMPLEX SUBUNIT 6"/>
    <property type="match status" value="1"/>
</dbReference>
<accession>A0ABR4F2V7</accession>
<evidence type="ECO:0008006" key="11">
    <source>
        <dbReference type="Google" id="ProtNLM"/>
    </source>
</evidence>
<evidence type="ECO:0000313" key="9">
    <source>
        <dbReference type="EMBL" id="KAL2289025.1"/>
    </source>
</evidence>
<keyword evidence="6" id="KW-0249">Electron transport</keyword>
<dbReference type="Proteomes" id="UP001600888">
    <property type="component" value="Unassembled WGS sequence"/>
</dbReference>
<organism evidence="9 10">
    <name type="scientific">Diaporthe vaccinii</name>
    <dbReference type="NCBI Taxonomy" id="105482"/>
    <lineage>
        <taxon>Eukaryota</taxon>
        <taxon>Fungi</taxon>
        <taxon>Dikarya</taxon>
        <taxon>Ascomycota</taxon>
        <taxon>Pezizomycotina</taxon>
        <taxon>Sordariomycetes</taxon>
        <taxon>Sordariomycetidae</taxon>
        <taxon>Diaporthales</taxon>
        <taxon>Diaporthaceae</taxon>
        <taxon>Diaporthe</taxon>
        <taxon>Diaporthe eres species complex</taxon>
    </lineage>
</organism>
<evidence type="ECO:0000256" key="5">
    <source>
        <dbReference type="ARBA" id="ARBA00022792"/>
    </source>
</evidence>
<evidence type="ECO:0000256" key="6">
    <source>
        <dbReference type="ARBA" id="ARBA00022982"/>
    </source>
</evidence>
<dbReference type="PANTHER" id="PTHR12964">
    <property type="entry name" value="NADH-UBIQUINONE OXIDOREDUCTASE B14 SUBUNIT"/>
    <property type="match status" value="1"/>
</dbReference>
<dbReference type="InterPro" id="IPR016488">
    <property type="entry name" value="NADH_Ub_cplx-1_asu_su-6"/>
</dbReference>
<dbReference type="EMBL" id="JBAWTH010000014">
    <property type="protein sequence ID" value="KAL2289025.1"/>
    <property type="molecule type" value="Genomic_DNA"/>
</dbReference>
<reference evidence="9 10" key="1">
    <citation type="submission" date="2024-03" db="EMBL/GenBank/DDBJ databases">
        <title>A high-quality draft genome sequence of Diaporthe vaccinii, a causative agent of upright dieback and viscid rot disease in cranberry plants.</title>
        <authorList>
            <person name="Sarrasin M."/>
            <person name="Lang B.F."/>
            <person name="Burger G."/>
        </authorList>
    </citation>
    <scope>NUCLEOTIDE SEQUENCE [LARGE SCALE GENOMIC DNA]</scope>
    <source>
        <strain evidence="9 10">IS7</strain>
    </source>
</reference>
<comment type="subcellular location">
    <subcellularLocation>
        <location evidence="1">Mitochondrion inner membrane</location>
        <topology evidence="1">Peripheral membrane protein</topology>
        <orientation evidence="1">Matrix side</orientation>
    </subcellularLocation>
</comment>
<keyword evidence="7" id="KW-0496">Mitochondrion</keyword>
<evidence type="ECO:0000256" key="8">
    <source>
        <dbReference type="ARBA" id="ARBA00023136"/>
    </source>
</evidence>
<keyword evidence="10" id="KW-1185">Reference proteome</keyword>
<keyword evidence="5" id="KW-0999">Mitochondrion inner membrane</keyword>
<protein>
    <recommendedName>
        <fullName evidence="11">NADH-ubiquinone oxidoreductase 14.8 kDa subunit</fullName>
    </recommendedName>
</protein>
<evidence type="ECO:0000256" key="4">
    <source>
        <dbReference type="ARBA" id="ARBA00022660"/>
    </source>
</evidence>
<evidence type="ECO:0000256" key="7">
    <source>
        <dbReference type="ARBA" id="ARBA00023128"/>
    </source>
</evidence>
<sequence>MAHISPTQFARKTRQSINWAEAQKRVLGTYRQWIRAAPEIQTMYNVPFPVSVIRTRIREEFERNRFVNKLPIVDVLLFKSDAEYQVKRAPVWAGIAAKTGTIGLTHDDRKP</sequence>